<evidence type="ECO:0000256" key="2">
    <source>
        <dbReference type="ARBA" id="ARBA00022631"/>
    </source>
</evidence>
<dbReference type="InterPro" id="IPR011051">
    <property type="entry name" value="RmlC_Cupin_sf"/>
</dbReference>
<gene>
    <name evidence="5" type="ORF">CRV08_06525</name>
</gene>
<dbReference type="Proteomes" id="UP000290172">
    <property type="component" value="Unassembled WGS sequence"/>
</dbReference>
<keyword evidence="5" id="KW-0378">Hydrolase</keyword>
<dbReference type="InterPro" id="IPR024060">
    <property type="entry name" value="Ureidoglycolate_lyase_dom_sf"/>
</dbReference>
<dbReference type="SUPFAM" id="SSF51182">
    <property type="entry name" value="RmlC-like cupins"/>
    <property type="match status" value="1"/>
</dbReference>
<evidence type="ECO:0000256" key="1">
    <source>
        <dbReference type="ARBA" id="ARBA00011738"/>
    </source>
</evidence>
<name>A0A4Q0YDE8_9BACT</name>
<evidence type="ECO:0000256" key="4">
    <source>
        <dbReference type="ARBA" id="ARBA00047684"/>
    </source>
</evidence>
<evidence type="ECO:0000313" key="5">
    <source>
        <dbReference type="EMBL" id="RXJ68480.1"/>
    </source>
</evidence>
<dbReference type="PANTHER" id="PTHR21221:SF1">
    <property type="entry name" value="UREIDOGLYCOLATE LYASE"/>
    <property type="match status" value="1"/>
</dbReference>
<proteinExistence type="predicted"/>
<evidence type="ECO:0000256" key="3">
    <source>
        <dbReference type="ARBA" id="ARBA00023239"/>
    </source>
</evidence>
<dbReference type="Pfam" id="PF04115">
    <property type="entry name" value="Ureidogly_lyase"/>
    <property type="match status" value="1"/>
</dbReference>
<accession>A0A4Q0YDE8</accession>
<dbReference type="PANTHER" id="PTHR21221">
    <property type="entry name" value="UREIDOGLYCOLATE HYDROLASE"/>
    <property type="match status" value="1"/>
</dbReference>
<comment type="subunit">
    <text evidence="1">Homodimer.</text>
</comment>
<comment type="caution">
    <text evidence="5">The sequence shown here is derived from an EMBL/GenBank/DDBJ whole genome shotgun (WGS) entry which is preliminary data.</text>
</comment>
<dbReference type="CDD" id="cd20298">
    <property type="entry name" value="cupin_UAH"/>
    <property type="match status" value="1"/>
</dbReference>
<dbReference type="GO" id="GO:0004848">
    <property type="term" value="F:ureidoglycolate hydrolase activity"/>
    <property type="evidence" value="ECO:0007669"/>
    <property type="project" value="InterPro"/>
</dbReference>
<dbReference type="InterPro" id="IPR047233">
    <property type="entry name" value="UAH_cupin"/>
</dbReference>
<dbReference type="Gene3D" id="2.60.120.480">
    <property type="entry name" value="Ureidoglycolate hydrolase"/>
    <property type="match status" value="1"/>
</dbReference>
<dbReference type="GO" id="GO:0000256">
    <property type="term" value="P:allantoin catabolic process"/>
    <property type="evidence" value="ECO:0007669"/>
    <property type="project" value="InterPro"/>
</dbReference>
<sequence length="172" mass="19895">MELNLKPKPLNTKEFEKFGKIISIENSKSKTINNGYAKKHYELTTIDSKEKNGQTALHIYLAKKREFPLKIDMLEKHPYFSQTFIPRGQNPFLLVVALGNEQPDLSTIKAFVTNGNEGVHYNRGVWHFPLISIEDNEQFIVIDRTDNNIKENSIEECIEFSIKNEKINLQKA</sequence>
<comment type="catalytic activity">
    <reaction evidence="4">
        <text>(S)-ureidoglycolate = urea + glyoxylate</text>
        <dbReference type="Rhea" id="RHEA:11304"/>
        <dbReference type="ChEBI" id="CHEBI:16199"/>
        <dbReference type="ChEBI" id="CHEBI:36655"/>
        <dbReference type="ChEBI" id="CHEBI:57296"/>
        <dbReference type="EC" id="4.3.2.3"/>
    </reaction>
</comment>
<keyword evidence="3" id="KW-0456">Lyase</keyword>
<dbReference type="GO" id="GO:0050385">
    <property type="term" value="F:ureidoglycolate lyase activity"/>
    <property type="evidence" value="ECO:0007669"/>
    <property type="project" value="UniProtKB-EC"/>
</dbReference>
<dbReference type="InterPro" id="IPR007247">
    <property type="entry name" value="Ureidogly_lyase"/>
</dbReference>
<keyword evidence="2" id="KW-0659">Purine metabolism</keyword>
<protein>
    <submittedName>
        <fullName evidence="5">Ureidoglycolate hydrolase</fullName>
    </submittedName>
</protein>
<reference evidence="5 6" key="1">
    <citation type="submission" date="2017-10" db="EMBL/GenBank/DDBJ databases">
        <title>Genomics of the genus Arcobacter.</title>
        <authorList>
            <person name="Perez-Cataluna A."/>
            <person name="Figueras M.J."/>
        </authorList>
    </citation>
    <scope>NUCLEOTIDE SEQUENCE [LARGE SCALE GENOMIC DNA]</scope>
    <source>
        <strain evidence="5 6">CECT 8993</strain>
    </source>
</reference>
<organism evidence="5 6">
    <name type="scientific">Halarcobacter ebronensis</name>
    <dbReference type="NCBI Taxonomy" id="1462615"/>
    <lineage>
        <taxon>Bacteria</taxon>
        <taxon>Pseudomonadati</taxon>
        <taxon>Campylobacterota</taxon>
        <taxon>Epsilonproteobacteria</taxon>
        <taxon>Campylobacterales</taxon>
        <taxon>Arcobacteraceae</taxon>
        <taxon>Halarcobacter</taxon>
    </lineage>
</organism>
<dbReference type="RefSeq" id="WP_128980319.1">
    <property type="nucleotide sequence ID" value="NZ_PDKJ01000005.1"/>
</dbReference>
<dbReference type="GO" id="GO:0006144">
    <property type="term" value="P:purine nucleobase metabolic process"/>
    <property type="evidence" value="ECO:0007669"/>
    <property type="project" value="UniProtKB-KW"/>
</dbReference>
<dbReference type="PIRSF" id="PIRSF017306">
    <property type="entry name" value="Ureidogly_hydro"/>
    <property type="match status" value="1"/>
</dbReference>
<dbReference type="EMBL" id="PDKJ01000005">
    <property type="protein sequence ID" value="RXJ68480.1"/>
    <property type="molecule type" value="Genomic_DNA"/>
</dbReference>
<evidence type="ECO:0000313" key="6">
    <source>
        <dbReference type="Proteomes" id="UP000290172"/>
    </source>
</evidence>
<dbReference type="AlphaFoldDB" id="A0A4Q0YDE8"/>